<evidence type="ECO:0000313" key="3">
    <source>
        <dbReference type="Proteomes" id="UP000326344"/>
    </source>
</evidence>
<keyword evidence="3" id="KW-1185">Reference proteome</keyword>
<accession>A0A5N1J832</accession>
<dbReference type="RefSeq" id="WP_150881260.1">
    <property type="nucleotide sequence ID" value="NZ_VTWS01000011.1"/>
</dbReference>
<protein>
    <submittedName>
        <fullName evidence="2">Nucleotidyltransferase domain-containing protein</fullName>
    </submittedName>
</protein>
<dbReference type="SUPFAM" id="SSF81301">
    <property type="entry name" value="Nucleotidyltransferase"/>
    <property type="match status" value="1"/>
</dbReference>
<dbReference type="EMBL" id="VTWS01000011">
    <property type="protein sequence ID" value="KAA9346263.1"/>
    <property type="molecule type" value="Genomic_DNA"/>
</dbReference>
<dbReference type="Proteomes" id="UP000326344">
    <property type="component" value="Unassembled WGS sequence"/>
</dbReference>
<comment type="caution">
    <text evidence="2">The sequence shown here is derived from an EMBL/GenBank/DDBJ whole genome shotgun (WGS) entry which is preliminary data.</text>
</comment>
<evidence type="ECO:0000259" key="1">
    <source>
        <dbReference type="Pfam" id="PF01909"/>
    </source>
</evidence>
<dbReference type="InterPro" id="IPR043519">
    <property type="entry name" value="NT_sf"/>
</dbReference>
<gene>
    <name evidence="2" type="ORF">F0P93_28750</name>
</gene>
<evidence type="ECO:0000313" key="2">
    <source>
        <dbReference type="EMBL" id="KAA9346263.1"/>
    </source>
</evidence>
<dbReference type="Gene3D" id="3.30.460.10">
    <property type="entry name" value="Beta Polymerase, domain 2"/>
    <property type="match status" value="1"/>
</dbReference>
<proteinExistence type="predicted"/>
<sequence>MQPFDFQSFQMYLRNNQIFDRFGLGRIGVFGSFARGESFQDIDVMVEDDIPYQQLIQLKNTLQHDLHIPVDVMLKRYAEPIILHRAMKDVKYATR</sequence>
<dbReference type="CDD" id="cd05403">
    <property type="entry name" value="NT_KNTase_like"/>
    <property type="match status" value="1"/>
</dbReference>
<dbReference type="GO" id="GO:0016779">
    <property type="term" value="F:nucleotidyltransferase activity"/>
    <property type="evidence" value="ECO:0007669"/>
    <property type="project" value="InterPro"/>
</dbReference>
<organism evidence="2 3">
    <name type="scientific">Larkinella humicola</name>
    <dbReference type="NCBI Taxonomy" id="2607654"/>
    <lineage>
        <taxon>Bacteria</taxon>
        <taxon>Pseudomonadati</taxon>
        <taxon>Bacteroidota</taxon>
        <taxon>Cytophagia</taxon>
        <taxon>Cytophagales</taxon>
        <taxon>Spirosomataceae</taxon>
        <taxon>Larkinella</taxon>
    </lineage>
</organism>
<dbReference type="AlphaFoldDB" id="A0A5N1J832"/>
<dbReference type="Pfam" id="PF01909">
    <property type="entry name" value="NTP_transf_2"/>
    <property type="match status" value="1"/>
</dbReference>
<name>A0A5N1J832_9BACT</name>
<feature type="domain" description="Polymerase nucleotidyl transferase" evidence="1">
    <location>
        <begin position="21"/>
        <end position="80"/>
    </location>
</feature>
<keyword evidence="2" id="KW-0808">Transferase</keyword>
<dbReference type="InterPro" id="IPR002934">
    <property type="entry name" value="Polymerase_NTP_transf_dom"/>
</dbReference>
<reference evidence="2 3" key="1">
    <citation type="submission" date="2019-09" db="EMBL/GenBank/DDBJ databases">
        <title>Genome Sequence of Larkinella sp MA1.</title>
        <authorList>
            <person name="Srinivasan S."/>
        </authorList>
    </citation>
    <scope>NUCLEOTIDE SEQUENCE [LARGE SCALE GENOMIC DNA]</scope>
    <source>
        <strain evidence="2 3">MA1</strain>
    </source>
</reference>